<dbReference type="AlphaFoldDB" id="A0A9N9I129"/>
<dbReference type="Proteomes" id="UP000789570">
    <property type="component" value="Unassembled WGS sequence"/>
</dbReference>
<sequence>ATGKLRQLRNLIGTWKIDRDAAKEVDGILSKLGVYDSLFQFDN</sequence>
<gene>
    <name evidence="1" type="ORF">FCALED_LOCUS14189</name>
</gene>
<dbReference type="OrthoDB" id="2414858at2759"/>
<feature type="non-terminal residue" evidence="1">
    <location>
        <position position="1"/>
    </location>
</feature>
<proteinExistence type="predicted"/>
<comment type="caution">
    <text evidence="1">The sequence shown here is derived from an EMBL/GenBank/DDBJ whole genome shotgun (WGS) entry which is preliminary data.</text>
</comment>
<protein>
    <submittedName>
        <fullName evidence="1">16002_t:CDS:1</fullName>
    </submittedName>
</protein>
<evidence type="ECO:0000313" key="1">
    <source>
        <dbReference type="EMBL" id="CAG8716621.1"/>
    </source>
</evidence>
<reference evidence="1" key="1">
    <citation type="submission" date="2021-06" db="EMBL/GenBank/DDBJ databases">
        <authorList>
            <person name="Kallberg Y."/>
            <person name="Tangrot J."/>
            <person name="Rosling A."/>
        </authorList>
    </citation>
    <scope>NUCLEOTIDE SEQUENCE</scope>
    <source>
        <strain evidence="1">UK204</strain>
    </source>
</reference>
<evidence type="ECO:0000313" key="2">
    <source>
        <dbReference type="Proteomes" id="UP000789570"/>
    </source>
</evidence>
<organism evidence="1 2">
    <name type="scientific">Funneliformis caledonium</name>
    <dbReference type="NCBI Taxonomy" id="1117310"/>
    <lineage>
        <taxon>Eukaryota</taxon>
        <taxon>Fungi</taxon>
        <taxon>Fungi incertae sedis</taxon>
        <taxon>Mucoromycota</taxon>
        <taxon>Glomeromycotina</taxon>
        <taxon>Glomeromycetes</taxon>
        <taxon>Glomerales</taxon>
        <taxon>Glomeraceae</taxon>
        <taxon>Funneliformis</taxon>
    </lineage>
</organism>
<dbReference type="EMBL" id="CAJVPQ010009609">
    <property type="protein sequence ID" value="CAG8716621.1"/>
    <property type="molecule type" value="Genomic_DNA"/>
</dbReference>
<keyword evidence="2" id="KW-1185">Reference proteome</keyword>
<name>A0A9N9I129_9GLOM</name>
<accession>A0A9N9I129</accession>